<feature type="compositionally biased region" description="Acidic residues" evidence="1">
    <location>
        <begin position="35"/>
        <end position="67"/>
    </location>
</feature>
<dbReference type="Pfam" id="PF00583">
    <property type="entry name" value="Acetyltransf_1"/>
    <property type="match status" value="1"/>
</dbReference>
<proteinExistence type="predicted"/>
<dbReference type="GO" id="GO:0016746">
    <property type="term" value="F:acyltransferase activity"/>
    <property type="evidence" value="ECO:0007669"/>
    <property type="project" value="UniProtKB-KW"/>
</dbReference>
<dbReference type="CDD" id="cd04301">
    <property type="entry name" value="NAT_SF"/>
    <property type="match status" value="1"/>
</dbReference>
<keyword evidence="3" id="KW-0012">Acyltransferase</keyword>
<dbReference type="EC" id="2.3.1.-" evidence="3"/>
<dbReference type="PROSITE" id="PS51186">
    <property type="entry name" value="GNAT"/>
    <property type="match status" value="1"/>
</dbReference>
<keyword evidence="3" id="KW-0808">Transferase</keyword>
<dbReference type="InterPro" id="IPR016181">
    <property type="entry name" value="Acyl_CoA_acyltransferase"/>
</dbReference>
<evidence type="ECO:0000259" key="2">
    <source>
        <dbReference type="PROSITE" id="PS51186"/>
    </source>
</evidence>
<keyword evidence="4" id="KW-1185">Reference proteome</keyword>
<evidence type="ECO:0000256" key="1">
    <source>
        <dbReference type="SAM" id="MobiDB-lite"/>
    </source>
</evidence>
<feature type="region of interest" description="Disordered" evidence="1">
    <location>
        <begin position="31"/>
        <end position="83"/>
    </location>
</feature>
<dbReference type="Gene3D" id="3.40.630.30">
    <property type="match status" value="1"/>
</dbReference>
<dbReference type="RefSeq" id="WP_378110526.1">
    <property type="nucleotide sequence ID" value="NZ_JBHSNC010000010.1"/>
</dbReference>
<dbReference type="Proteomes" id="UP001596108">
    <property type="component" value="Unassembled WGS sequence"/>
</dbReference>
<feature type="compositionally biased region" description="Basic and acidic residues" evidence="1">
    <location>
        <begin position="68"/>
        <end position="82"/>
    </location>
</feature>
<accession>A0ABW0QWK3</accession>
<feature type="domain" description="N-acetyltransferase" evidence="2">
    <location>
        <begin position="91"/>
        <end position="246"/>
    </location>
</feature>
<protein>
    <submittedName>
        <fullName evidence="3">GNAT family N-acetyltransferase</fullName>
        <ecNumber evidence="3">2.3.1.-</ecNumber>
    </submittedName>
</protein>
<dbReference type="InterPro" id="IPR000182">
    <property type="entry name" value="GNAT_dom"/>
</dbReference>
<organism evidence="3 4">
    <name type="scientific">Cohnella yongneupensis</name>
    <dbReference type="NCBI Taxonomy" id="425006"/>
    <lineage>
        <taxon>Bacteria</taxon>
        <taxon>Bacillati</taxon>
        <taxon>Bacillota</taxon>
        <taxon>Bacilli</taxon>
        <taxon>Bacillales</taxon>
        <taxon>Paenibacillaceae</taxon>
        <taxon>Cohnella</taxon>
    </lineage>
</organism>
<evidence type="ECO:0000313" key="4">
    <source>
        <dbReference type="Proteomes" id="UP001596108"/>
    </source>
</evidence>
<comment type="caution">
    <text evidence="3">The sequence shown here is derived from an EMBL/GenBank/DDBJ whole genome shotgun (WGS) entry which is preliminary data.</text>
</comment>
<reference evidence="4" key="1">
    <citation type="journal article" date="2019" name="Int. J. Syst. Evol. Microbiol.">
        <title>The Global Catalogue of Microorganisms (GCM) 10K type strain sequencing project: providing services to taxonomists for standard genome sequencing and annotation.</title>
        <authorList>
            <consortium name="The Broad Institute Genomics Platform"/>
            <consortium name="The Broad Institute Genome Sequencing Center for Infectious Disease"/>
            <person name="Wu L."/>
            <person name="Ma J."/>
        </authorList>
    </citation>
    <scope>NUCLEOTIDE SEQUENCE [LARGE SCALE GENOMIC DNA]</scope>
    <source>
        <strain evidence="4">CGMCC 1.18578</strain>
    </source>
</reference>
<evidence type="ECO:0000313" key="3">
    <source>
        <dbReference type="EMBL" id="MFC5528679.1"/>
    </source>
</evidence>
<dbReference type="SUPFAM" id="SSF55729">
    <property type="entry name" value="Acyl-CoA N-acyltransferases (Nat)"/>
    <property type="match status" value="1"/>
</dbReference>
<gene>
    <name evidence="3" type="ORF">ACFPQ4_04325</name>
</gene>
<sequence length="248" mass="27761">MMLTTMAQVVAAVIIVLLFFLRSTRVYFQNKPQPEAEEDDSEEESSDDEESDGESDSELSEGDEQDEAEVKQSKPAAIDKPKSKAKTGLEVTIRQAVPEDADTIHALMLISFEEYRVTVPPSSALEETSEGILEVLQNGGESAAILYEDDTAVAMVRYKFEGDAIYFFRLSVIPSKRLRGYAKQLVKWIEHQGTSKGMNASRCKVRQTVQNNVRMYQDLGYEIVDQELVVRPTGSVKALTLEKSLRPQ</sequence>
<dbReference type="EMBL" id="JBHSNC010000010">
    <property type="protein sequence ID" value="MFC5528679.1"/>
    <property type="molecule type" value="Genomic_DNA"/>
</dbReference>
<name>A0ABW0QWK3_9BACL</name>